<gene>
    <name evidence="2" type="primary">NP</name>
</gene>
<dbReference type="EMBL" id="DQ096617">
    <property type="protein sequence ID" value="AAZ76005.1"/>
    <property type="molecule type" value="Genomic_RNA"/>
</dbReference>
<feature type="non-terminal residue" evidence="2">
    <location>
        <position position="33"/>
    </location>
</feature>
<reference evidence="2" key="1">
    <citation type="journal article" date="2006" name="Virus Res.">
        <title>Third genome size category of avian paramyxovirus serotype 1 (Newcastle disease virus) and evolutionary implications.</title>
        <authorList>
            <person name="Czegledi A."/>
            <person name="Ujvari D."/>
            <person name="Somogyi E."/>
            <person name="Wehmann E."/>
            <person name="Werner O."/>
            <person name="Lomniczi B."/>
        </authorList>
    </citation>
    <scope>NUCLEOTIDE SEQUENCE</scope>
    <source>
        <strain evidence="2">PE-8/85</strain>
    </source>
</reference>
<protein>
    <submittedName>
        <fullName evidence="2">Nucleocapsid protein</fullName>
    </submittedName>
</protein>
<accession>Q102Z9</accession>
<evidence type="ECO:0000256" key="1">
    <source>
        <dbReference type="SAM" id="MobiDB-lite"/>
    </source>
</evidence>
<keyword evidence="2" id="KW-0543">Viral nucleoprotein</keyword>
<proteinExistence type="predicted"/>
<feature type="compositionally biased region" description="Polar residues" evidence="1">
    <location>
        <begin position="18"/>
        <end position="33"/>
    </location>
</feature>
<feature type="region of interest" description="Disordered" evidence="1">
    <location>
        <begin position="1"/>
        <end position="33"/>
    </location>
</feature>
<dbReference type="GO" id="GO:0019013">
    <property type="term" value="C:viral nucleocapsid"/>
    <property type="evidence" value="ECO:0007669"/>
    <property type="project" value="UniProtKB-KW"/>
</dbReference>
<feature type="non-terminal residue" evidence="2">
    <location>
        <position position="1"/>
    </location>
</feature>
<name>Q102Z9_NCDV</name>
<evidence type="ECO:0000313" key="2">
    <source>
        <dbReference type="EMBL" id="AAZ76005.1"/>
    </source>
</evidence>
<sequence length="33" mass="3658">LRPACPYRVAPNPPSESFPHSPTHSSAWPSQQK</sequence>
<keyword evidence="2" id="KW-0946">Virion</keyword>
<organism evidence="2">
    <name type="scientific">Avian paramyxovirus 1</name>
    <name type="common">NDV</name>
    <name type="synonym">Avian orthoavulavirus 1</name>
    <dbReference type="NCBI Taxonomy" id="2560319"/>
    <lineage>
        <taxon>Viruses</taxon>
        <taxon>Riboviria</taxon>
        <taxon>Orthornavirae</taxon>
        <taxon>Negarnaviricota</taxon>
        <taxon>Haploviricotina</taxon>
        <taxon>Monjiviricetes</taxon>
        <taxon>Mononegavirales</taxon>
        <taxon>Paramyxoviridae</taxon>
        <taxon>Avulavirinae</taxon>
        <taxon>Orthoavulavirus</taxon>
        <taxon>Orthoavulavirus javaense</taxon>
    </lineage>
</organism>